<evidence type="ECO:0000313" key="3">
    <source>
        <dbReference type="Proteomes" id="UP000515161"/>
    </source>
</evidence>
<dbReference type="InterPro" id="IPR046616">
    <property type="entry name" value="DUF6729"/>
</dbReference>
<protein>
    <submittedName>
        <fullName evidence="4">Uncharacterized protein LOC117534408 isoform X2</fullName>
    </submittedName>
</protein>
<dbReference type="Pfam" id="PF20499">
    <property type="entry name" value="DUF6729"/>
    <property type="match status" value="1"/>
</dbReference>
<dbReference type="PANTHER" id="PTHR24401:SF29">
    <property type="entry name" value="SI:CH211-243P7.3-RELATED"/>
    <property type="match status" value="1"/>
</dbReference>
<keyword evidence="3" id="KW-1185">Reference proteome</keyword>
<gene>
    <name evidence="4" type="primary">LOC117534408</name>
</gene>
<organism evidence="3 4">
    <name type="scientific">Gymnodraco acuticeps</name>
    <name type="common">Antarctic dragonfish</name>
    <dbReference type="NCBI Taxonomy" id="8218"/>
    <lineage>
        <taxon>Eukaryota</taxon>
        <taxon>Metazoa</taxon>
        <taxon>Chordata</taxon>
        <taxon>Craniata</taxon>
        <taxon>Vertebrata</taxon>
        <taxon>Euteleostomi</taxon>
        <taxon>Actinopterygii</taxon>
        <taxon>Neopterygii</taxon>
        <taxon>Teleostei</taxon>
        <taxon>Neoteleostei</taxon>
        <taxon>Acanthomorphata</taxon>
        <taxon>Eupercaria</taxon>
        <taxon>Perciformes</taxon>
        <taxon>Notothenioidei</taxon>
        <taxon>Bathydraconidae</taxon>
        <taxon>Gymnodraco</taxon>
    </lineage>
</organism>
<feature type="region of interest" description="Disordered" evidence="1">
    <location>
        <begin position="46"/>
        <end position="78"/>
    </location>
</feature>
<dbReference type="GeneID" id="117534408"/>
<name>A0A6P8T5Q0_GYMAC</name>
<dbReference type="AlphaFoldDB" id="A0A6P8T5Q0"/>
<feature type="compositionally biased region" description="Polar residues" evidence="1">
    <location>
        <begin position="64"/>
        <end position="75"/>
    </location>
</feature>
<evidence type="ECO:0000313" key="4">
    <source>
        <dbReference type="RefSeq" id="XP_034054492.1"/>
    </source>
</evidence>
<accession>A0A6P8T5Q0</accession>
<reference evidence="4" key="1">
    <citation type="submission" date="2025-08" db="UniProtKB">
        <authorList>
            <consortium name="RefSeq"/>
        </authorList>
    </citation>
    <scope>IDENTIFICATION</scope>
</reference>
<dbReference type="RefSeq" id="XP_034054492.1">
    <property type="nucleotide sequence ID" value="XM_034198601.1"/>
</dbReference>
<evidence type="ECO:0000256" key="1">
    <source>
        <dbReference type="SAM" id="MobiDB-lite"/>
    </source>
</evidence>
<evidence type="ECO:0000259" key="2">
    <source>
        <dbReference type="Pfam" id="PF20499"/>
    </source>
</evidence>
<dbReference type="Proteomes" id="UP000515161">
    <property type="component" value="Unplaced"/>
</dbReference>
<feature type="domain" description="DUF6729" evidence="2">
    <location>
        <begin position="106"/>
        <end position="332"/>
    </location>
</feature>
<dbReference type="PANTHER" id="PTHR24401">
    <property type="entry name" value="SI:CH211-243P7.3-RELATED"/>
    <property type="match status" value="1"/>
</dbReference>
<sequence>MVVFFLVGFGWNSLKDFKKPWKSATFFSNVTKSRFGGAHAALAKPNLSTARPRKATETHVTDPTEASTSTYPTERSFSTAPSVAVSAAASRTETDTASPVQLPRLWSEGFPPEDHKWILKSLLKFGPKGKLELQDHLKLWYFPPEPSHLYHQAPAPDRFFAHPLLVWMPYKLWKVKVVCPNLGCGQHRLTGAGLHKRARQVLDVDRIYNMVTETLTCTKSTHVSWSQTVLSQLDLAHRSEFRVILTQKFACDIRVIRLLRERGLSNSPTRVLKQLRENHTEEWLHRVARYTTECVGFLQGPGLMPVTFPEPPEPAVVPSCKWLLSVYSQDILTRLEEIKARITSTYGSILKMDSTRKITKKLAGTAKGTARALAHFCGK</sequence>
<proteinExistence type="predicted"/>